<dbReference type="AlphaFoldDB" id="A0A6N4DMY7"/>
<reference evidence="5 6" key="1">
    <citation type="submission" date="2018-01" db="EMBL/GenBank/DDBJ databases">
        <title>Novel co-symbiosis in the lucinid bivalve Phacoides pectinatus.</title>
        <authorList>
            <person name="Lim S.J."/>
            <person name="Davis B.G."/>
            <person name="Gill D.E."/>
            <person name="Engel A.S."/>
            <person name="Anderson L.C."/>
            <person name="Campbell B.J."/>
        </authorList>
    </citation>
    <scope>NUCLEOTIDE SEQUENCE [LARGE SCALE GENOMIC DNA]</scope>
    <source>
        <strain evidence="5">N3_P5</strain>
    </source>
</reference>
<sequence>MRQTPALENRLLEAIRVMQLEFLHSGIRYGWCESALTELLYLSQSEFGFICELMHQEDGTPFIRSHIISNVAWTDELREFHDQNRERGLDFFNFNSLWGAAITSGEPVIANDPDTDPRRGGYPKAEGHPPLQSFLGLPIKGVAGRVVGVMGLANRRGGYQAAVAEFLEPFVSTYGLLIEKARQDRREQALIAELDRLSHQDPLTGVANRRAFDEVLEREWNRCKRKRRPISLILFDIDFFKAYNDHHGHIKGDECLKRVARALNAWANRSGDFFARYGGEEFTFLLSGEPAEKAIELARICRTSVAHLLIPHGHSSVAPNITVSAGVATRVPDMKQAPAALVEQADQLLYQAKNRGRNQIAHS</sequence>
<dbReference type="FunFam" id="3.30.70.270:FF:000001">
    <property type="entry name" value="Diguanylate cyclase domain protein"/>
    <property type="match status" value="1"/>
</dbReference>
<dbReference type="InterPro" id="IPR043128">
    <property type="entry name" value="Rev_trsase/Diguanyl_cyclase"/>
</dbReference>
<evidence type="ECO:0000313" key="5">
    <source>
        <dbReference type="EMBL" id="PUD99760.1"/>
    </source>
</evidence>
<dbReference type="PANTHER" id="PTHR45138:SF9">
    <property type="entry name" value="DIGUANYLATE CYCLASE DGCM-RELATED"/>
    <property type="match status" value="1"/>
</dbReference>
<dbReference type="GO" id="GO:0005886">
    <property type="term" value="C:plasma membrane"/>
    <property type="evidence" value="ECO:0007669"/>
    <property type="project" value="TreeGrafter"/>
</dbReference>
<dbReference type="GO" id="GO:0043709">
    <property type="term" value="P:cell adhesion involved in single-species biofilm formation"/>
    <property type="evidence" value="ECO:0007669"/>
    <property type="project" value="TreeGrafter"/>
</dbReference>
<dbReference type="Proteomes" id="UP000250928">
    <property type="component" value="Unassembled WGS sequence"/>
</dbReference>
<comment type="cofactor">
    <cofactor evidence="1">
        <name>Mg(2+)</name>
        <dbReference type="ChEBI" id="CHEBI:18420"/>
    </cofactor>
</comment>
<dbReference type="Pfam" id="PF00990">
    <property type="entry name" value="GGDEF"/>
    <property type="match status" value="1"/>
</dbReference>
<comment type="catalytic activity">
    <reaction evidence="3">
        <text>2 GTP = 3',3'-c-di-GMP + 2 diphosphate</text>
        <dbReference type="Rhea" id="RHEA:24898"/>
        <dbReference type="ChEBI" id="CHEBI:33019"/>
        <dbReference type="ChEBI" id="CHEBI:37565"/>
        <dbReference type="ChEBI" id="CHEBI:58805"/>
        <dbReference type="EC" id="2.7.7.65"/>
    </reaction>
</comment>
<dbReference type="InterPro" id="IPR050469">
    <property type="entry name" value="Diguanylate_Cyclase"/>
</dbReference>
<dbReference type="GO" id="GO:0052621">
    <property type="term" value="F:diguanylate cyclase activity"/>
    <property type="evidence" value="ECO:0007669"/>
    <property type="project" value="UniProtKB-EC"/>
</dbReference>
<dbReference type="SUPFAM" id="SSF55073">
    <property type="entry name" value="Nucleotide cyclase"/>
    <property type="match status" value="1"/>
</dbReference>
<dbReference type="PROSITE" id="PS50887">
    <property type="entry name" value="GGDEF"/>
    <property type="match status" value="1"/>
</dbReference>
<dbReference type="Gene3D" id="3.30.450.40">
    <property type="match status" value="1"/>
</dbReference>
<dbReference type="SMART" id="SM00267">
    <property type="entry name" value="GGDEF"/>
    <property type="match status" value="1"/>
</dbReference>
<evidence type="ECO:0000256" key="1">
    <source>
        <dbReference type="ARBA" id="ARBA00001946"/>
    </source>
</evidence>
<name>A0A6N4DMY7_9GAMM</name>
<dbReference type="InterPro" id="IPR029016">
    <property type="entry name" value="GAF-like_dom_sf"/>
</dbReference>
<comment type="caution">
    <text evidence="5">The sequence shown here is derived from an EMBL/GenBank/DDBJ whole genome shotgun (WGS) entry which is preliminary data.</text>
</comment>
<proteinExistence type="predicted"/>
<evidence type="ECO:0000259" key="4">
    <source>
        <dbReference type="PROSITE" id="PS50887"/>
    </source>
</evidence>
<evidence type="ECO:0000256" key="3">
    <source>
        <dbReference type="ARBA" id="ARBA00034247"/>
    </source>
</evidence>
<dbReference type="NCBIfam" id="TIGR00254">
    <property type="entry name" value="GGDEF"/>
    <property type="match status" value="1"/>
</dbReference>
<feature type="domain" description="GGDEF" evidence="4">
    <location>
        <begin position="228"/>
        <end position="363"/>
    </location>
</feature>
<dbReference type="InterPro" id="IPR029787">
    <property type="entry name" value="Nucleotide_cyclase"/>
</dbReference>
<dbReference type="GO" id="GO:1902201">
    <property type="term" value="P:negative regulation of bacterial-type flagellum-dependent cell motility"/>
    <property type="evidence" value="ECO:0007669"/>
    <property type="project" value="TreeGrafter"/>
</dbReference>
<dbReference type="Gene3D" id="3.30.70.270">
    <property type="match status" value="1"/>
</dbReference>
<evidence type="ECO:0000313" key="6">
    <source>
        <dbReference type="Proteomes" id="UP000250928"/>
    </source>
</evidence>
<dbReference type="CDD" id="cd01949">
    <property type="entry name" value="GGDEF"/>
    <property type="match status" value="1"/>
</dbReference>
<protein>
    <recommendedName>
        <fullName evidence="2">diguanylate cyclase</fullName>
        <ecNumber evidence="2">2.7.7.65</ecNumber>
    </recommendedName>
</protein>
<dbReference type="InterPro" id="IPR003018">
    <property type="entry name" value="GAF"/>
</dbReference>
<dbReference type="EC" id="2.7.7.65" evidence="2"/>
<dbReference type="PANTHER" id="PTHR45138">
    <property type="entry name" value="REGULATORY COMPONENTS OF SENSORY TRANSDUCTION SYSTEM"/>
    <property type="match status" value="1"/>
</dbReference>
<gene>
    <name evidence="5" type="ORF">C3L24_10410</name>
</gene>
<dbReference type="SMART" id="SM00065">
    <property type="entry name" value="GAF"/>
    <property type="match status" value="1"/>
</dbReference>
<accession>A0A6N4DMY7</accession>
<dbReference type="InterPro" id="IPR000160">
    <property type="entry name" value="GGDEF_dom"/>
</dbReference>
<dbReference type="SUPFAM" id="SSF55781">
    <property type="entry name" value="GAF domain-like"/>
    <property type="match status" value="1"/>
</dbReference>
<organism evidence="5 6">
    <name type="scientific">Candidatus Sedimenticola endophacoides</name>
    <dbReference type="NCBI Taxonomy" id="2548426"/>
    <lineage>
        <taxon>Bacteria</taxon>
        <taxon>Pseudomonadati</taxon>
        <taxon>Pseudomonadota</taxon>
        <taxon>Gammaproteobacteria</taxon>
        <taxon>Chromatiales</taxon>
        <taxon>Sedimenticolaceae</taxon>
        <taxon>Sedimenticola</taxon>
    </lineage>
</organism>
<dbReference type="Pfam" id="PF13185">
    <property type="entry name" value="GAF_2"/>
    <property type="match status" value="1"/>
</dbReference>
<evidence type="ECO:0000256" key="2">
    <source>
        <dbReference type="ARBA" id="ARBA00012528"/>
    </source>
</evidence>
<dbReference type="EMBL" id="PQCO01000248">
    <property type="protein sequence ID" value="PUD99760.1"/>
    <property type="molecule type" value="Genomic_DNA"/>
</dbReference>